<evidence type="ECO:0000256" key="1">
    <source>
        <dbReference type="ARBA" id="ARBA00006484"/>
    </source>
</evidence>
<evidence type="ECO:0000259" key="4">
    <source>
        <dbReference type="SMART" id="SM00822"/>
    </source>
</evidence>
<dbReference type="Pfam" id="PF00106">
    <property type="entry name" value="adh_short"/>
    <property type="match status" value="1"/>
</dbReference>
<dbReference type="InterPro" id="IPR036291">
    <property type="entry name" value="NAD(P)-bd_dom_sf"/>
</dbReference>
<dbReference type="AlphaFoldDB" id="A0A2W5FAS3"/>
<dbReference type="SMART" id="SM00822">
    <property type="entry name" value="PKS_KR"/>
    <property type="match status" value="1"/>
</dbReference>
<reference evidence="5 6" key="1">
    <citation type="submission" date="2017-11" db="EMBL/GenBank/DDBJ databases">
        <title>Infants hospitalized years apart are colonized by the same room-sourced microbial strains.</title>
        <authorList>
            <person name="Brooks B."/>
            <person name="Olm M.R."/>
            <person name="Firek B.A."/>
            <person name="Baker R."/>
            <person name="Thomas B.C."/>
            <person name="Morowitz M.J."/>
            <person name="Banfield J.F."/>
        </authorList>
    </citation>
    <scope>NUCLEOTIDE SEQUENCE [LARGE SCALE GENOMIC DNA]</scope>
    <source>
        <strain evidence="5">S2_009_000_R2_76</strain>
    </source>
</reference>
<keyword evidence="2" id="KW-0560">Oxidoreductase</keyword>
<organism evidence="5 6">
    <name type="scientific">Pseudopedobacter saltans</name>
    <dbReference type="NCBI Taxonomy" id="151895"/>
    <lineage>
        <taxon>Bacteria</taxon>
        <taxon>Pseudomonadati</taxon>
        <taxon>Bacteroidota</taxon>
        <taxon>Sphingobacteriia</taxon>
        <taxon>Sphingobacteriales</taxon>
        <taxon>Sphingobacteriaceae</taxon>
        <taxon>Pseudopedobacter</taxon>
    </lineage>
</organism>
<evidence type="ECO:0000313" key="6">
    <source>
        <dbReference type="Proteomes" id="UP000249645"/>
    </source>
</evidence>
<dbReference type="PRINTS" id="PR00080">
    <property type="entry name" value="SDRFAMILY"/>
</dbReference>
<dbReference type="PROSITE" id="PS00061">
    <property type="entry name" value="ADH_SHORT"/>
    <property type="match status" value="1"/>
</dbReference>
<dbReference type="EMBL" id="QFOI01000033">
    <property type="protein sequence ID" value="PZP51364.1"/>
    <property type="molecule type" value="Genomic_DNA"/>
</dbReference>
<name>A0A2W5FAS3_9SPHI</name>
<feature type="domain" description="Ketoreductase" evidence="4">
    <location>
        <begin position="5"/>
        <end position="182"/>
    </location>
</feature>
<protein>
    <submittedName>
        <fullName evidence="5">Short-chain dehydrogenase/reductase</fullName>
    </submittedName>
</protein>
<dbReference type="InterPro" id="IPR020904">
    <property type="entry name" value="Sc_DH/Rdtase_CS"/>
</dbReference>
<dbReference type="SUPFAM" id="SSF51735">
    <property type="entry name" value="NAD(P)-binding Rossmann-fold domains"/>
    <property type="match status" value="1"/>
</dbReference>
<proteinExistence type="inferred from homology"/>
<dbReference type="InterPro" id="IPR051911">
    <property type="entry name" value="SDR_oxidoreductase"/>
</dbReference>
<dbReference type="PRINTS" id="PR00081">
    <property type="entry name" value="GDHRDH"/>
</dbReference>
<comment type="similarity">
    <text evidence="1 3">Belongs to the short-chain dehydrogenases/reductases (SDR) family.</text>
</comment>
<dbReference type="PANTHER" id="PTHR43976">
    <property type="entry name" value="SHORT CHAIN DEHYDROGENASE"/>
    <property type="match status" value="1"/>
</dbReference>
<evidence type="ECO:0000256" key="3">
    <source>
        <dbReference type="RuleBase" id="RU000363"/>
    </source>
</evidence>
<dbReference type="CDD" id="cd05374">
    <property type="entry name" value="17beta-HSD-like_SDR_c"/>
    <property type="match status" value="1"/>
</dbReference>
<dbReference type="GO" id="GO:0016491">
    <property type="term" value="F:oxidoreductase activity"/>
    <property type="evidence" value="ECO:0007669"/>
    <property type="project" value="UniProtKB-KW"/>
</dbReference>
<dbReference type="Gene3D" id="3.40.50.720">
    <property type="entry name" value="NAD(P)-binding Rossmann-like Domain"/>
    <property type="match status" value="1"/>
</dbReference>
<evidence type="ECO:0000313" key="5">
    <source>
        <dbReference type="EMBL" id="PZP51364.1"/>
    </source>
</evidence>
<dbReference type="InterPro" id="IPR057326">
    <property type="entry name" value="KR_dom"/>
</dbReference>
<gene>
    <name evidence="5" type="ORF">DI598_03390</name>
</gene>
<sequence length="275" mass="30369">MENSNVWYITGASKGIGRSLVHQLLSQGKKVAATSRNLAAFSDIESRDFLPLEVDLTNNQSIANSLEKTQKHFGKIDVIVNNAGYGIGGAIEELSEQEIADNFNVNFFAVVKVIQQALPYLRSQHSGHIINISSIAGFAPGLGWSIYSAAKFAVTGLSESLANDLKPLGIHVTAVLPGWFRTNFAKPDSIVYSEKKMEDYDFLRTAHQKMNDMDGKQLGNPDKVAQAFIQLVQTENPPALLFLGSDAYQRAKDKNEKLLNEMEQWKELSASTDFE</sequence>
<dbReference type="PANTHER" id="PTHR43976:SF16">
    <property type="entry name" value="SHORT-CHAIN DEHYDROGENASE_REDUCTASE FAMILY PROTEIN"/>
    <property type="match status" value="1"/>
</dbReference>
<dbReference type="InterPro" id="IPR002347">
    <property type="entry name" value="SDR_fam"/>
</dbReference>
<accession>A0A2W5FAS3</accession>
<dbReference type="Proteomes" id="UP000249645">
    <property type="component" value="Unassembled WGS sequence"/>
</dbReference>
<evidence type="ECO:0000256" key="2">
    <source>
        <dbReference type="ARBA" id="ARBA00023002"/>
    </source>
</evidence>
<comment type="caution">
    <text evidence="5">The sequence shown here is derived from an EMBL/GenBank/DDBJ whole genome shotgun (WGS) entry which is preliminary data.</text>
</comment>